<organism evidence="1 2">
    <name type="scientific">Pyropia yezoensis</name>
    <name type="common">Susabi-nori</name>
    <name type="synonym">Porphyra yezoensis</name>
    <dbReference type="NCBI Taxonomy" id="2788"/>
    <lineage>
        <taxon>Eukaryota</taxon>
        <taxon>Rhodophyta</taxon>
        <taxon>Bangiophyceae</taxon>
        <taxon>Bangiales</taxon>
        <taxon>Bangiaceae</taxon>
        <taxon>Pyropia</taxon>
    </lineage>
</organism>
<reference evidence="1" key="1">
    <citation type="submission" date="2019-11" db="EMBL/GenBank/DDBJ databases">
        <title>Nori genome reveals adaptations in red seaweeds to the harsh intertidal environment.</title>
        <authorList>
            <person name="Wang D."/>
            <person name="Mao Y."/>
        </authorList>
    </citation>
    <scope>NUCLEOTIDE SEQUENCE</scope>
    <source>
        <tissue evidence="1">Gametophyte</tissue>
    </source>
</reference>
<proteinExistence type="predicted"/>
<gene>
    <name evidence="1" type="ORF">I4F81_010928</name>
</gene>
<evidence type="ECO:0000313" key="2">
    <source>
        <dbReference type="Proteomes" id="UP000798662"/>
    </source>
</evidence>
<sequence>MTIGYGTPIVDDLGPHLDDDRESQAPTCAHFTSFQTIPLVAAVGPWRGVATAAVTVATARLVRDVFAPPTPVRVYIVAGGDGRPGVWALSFPLARLSSLPLLSLIFTGRRVVMGAASSKGGGAPRTPAGVSALRRVSGRLPRTSSPKGGRNAKTSARPPPPPPDVDESLRSQGDGIEHLLTSSAYPPPPRGGGGASRSGRIDVLATEIEEREEEEAALPNLEEIRGADPTRTSGRLQALVDQFGVEAEAGACEVSAAAMEGDDERRWLKGGVGDARGIVYPKPTHSGL</sequence>
<evidence type="ECO:0000313" key="1">
    <source>
        <dbReference type="EMBL" id="KAK1868441.1"/>
    </source>
</evidence>
<name>A0ACC3CDV8_PYRYE</name>
<accession>A0ACC3CDV8</accession>
<dbReference type="EMBL" id="CM020620">
    <property type="protein sequence ID" value="KAK1868441.1"/>
    <property type="molecule type" value="Genomic_DNA"/>
</dbReference>
<keyword evidence="2" id="KW-1185">Reference proteome</keyword>
<protein>
    <submittedName>
        <fullName evidence="1">Uncharacterized protein</fullName>
    </submittedName>
</protein>
<dbReference type="Proteomes" id="UP000798662">
    <property type="component" value="Chromosome 3"/>
</dbReference>
<comment type="caution">
    <text evidence="1">The sequence shown here is derived from an EMBL/GenBank/DDBJ whole genome shotgun (WGS) entry which is preliminary data.</text>
</comment>